<comment type="caution">
    <text evidence="5">The sequence shown here is derived from an EMBL/GenBank/DDBJ whole genome shotgun (WGS) entry which is preliminary data.</text>
</comment>
<evidence type="ECO:0000313" key="5">
    <source>
        <dbReference type="EMBL" id="PRM96818.1"/>
    </source>
</evidence>
<dbReference type="Gene3D" id="3.40.50.300">
    <property type="entry name" value="P-loop containing nucleotide triphosphate hydrolases"/>
    <property type="match status" value="1"/>
</dbReference>
<dbReference type="AlphaFoldDB" id="A0A2S9TDA8"/>
<protein>
    <submittedName>
        <fullName evidence="5">Uncharacterized protein</fullName>
    </submittedName>
</protein>
<dbReference type="InterPro" id="IPR027417">
    <property type="entry name" value="P-loop_NTPase"/>
</dbReference>
<dbReference type="Pfam" id="PF13271">
    <property type="entry name" value="DUF4062"/>
    <property type="match status" value="1"/>
</dbReference>
<evidence type="ECO:0000256" key="2">
    <source>
        <dbReference type="PROSITE-ProRule" id="PRU00339"/>
    </source>
</evidence>
<dbReference type="Gene3D" id="1.25.40.10">
    <property type="entry name" value="Tetratricopeptide repeat domain"/>
    <property type="match status" value="2"/>
</dbReference>
<dbReference type="Proteomes" id="UP000239151">
    <property type="component" value="Unassembled WGS sequence"/>
</dbReference>
<accession>A0A2S9TDA8</accession>
<sequence>MDNKKILRLFISSTFDDFSIERDALQNQVFPYISEICYQNGYQFFPIDLRWGVSSEAQVDQKTLDICLKEVDKCISEPHPDFLMLIGNRYGWIPLQNKIEQKEFENIVELLSSDDKYLVANWYELDENEIPSSYILRKRKDEYQNDSNWFKIEGYLRNIFQKAVIKSNLDENTKDKYFTSAIEYELLQYLKNKTNKESIFVFNREIKNSINQSSKYFEKSNKLESLKNKLGNLVLEENYLKIDTNINENDQISDQYIEEFITKIKNILEQAVLRNIIRNDTLNELEQEVAFQESFLENSSKDIVGRTQEIGYILGYLNNKEIAPPLFLYGESGIGKTSIIAKAIKEYQNISTNKIVYRFCGISKASSNSYDLLVSILDELKIDINEFKINSEESLELKRLDNKEIKTEEFELNILDKLNSIKEETTIFIDSLDQLEDQTQLYWLSSVLPKNLKIVISVLNDKNYSDDSIYFEKIKNRFNNIIEIKNIQDVNISKEIILNYLEQENRKLNSDQLEYINIIYQKVQFPFYLKIISQEVKNWKSDFSDFSLPNNKDEAVNKFIDNLVEKRHHNKLLVEKFFSYIFASQFNLNESTLYHILSNDEELIKSINNIYHQNIIYIPLSIWSRFFYDISPFIKENESGNISFFHREFNNSIEKYYNHGASSKLLNILESLIKEPNNKFYQEVLFVIYIHTLCYETENFDIESKERIDFLLSNSTNIELCENIINFMFELEYKYIQVNYSKKAISYAQNLYFFIKELYSNDKDRWFGDYSRCLIDLAVSYSKTNRTDEAIKLQEEAKKITEEAYLKDKDRWLEYYSLSLNNLANSYYETNRIDEAIKLQEEALDIIKEAYLKDKDRWLGDYSRNLNGLAIFYFYTNRIEEAIKLQEEAKKITEDAYFNDKDRWLEYYFRCLINLANSYSKTNRIDEAIKLQEEAKKITEEAYFKDKDRWLEYYSRSLNNLANSYYETNRIDEAIKLQEEALDILKEAYLKDKDRWFGDYSKNLNSLANFYFYTNRIEEAIKLQEEALDILKEAYFKDKDRWLGDYSSCLIDLANSYYETNRTDETIKLQEEAKKITEDAYFKDKDRWLEYYSTSLNNLALSYSKTNRIDEAIKLQEEALDILKEGYFKNKDRWLGYYSTNLNNLANSYYETNRIDEAIKLQEEALDILKEGYFKNKDRWLGDYSLILNNLYLLYSNNGRTAEAKSLLEKLQKIQNNN</sequence>
<organism evidence="5 6">
    <name type="scientific">Aliarcobacter cryaerophilus</name>
    <dbReference type="NCBI Taxonomy" id="28198"/>
    <lineage>
        <taxon>Bacteria</taxon>
        <taxon>Pseudomonadati</taxon>
        <taxon>Campylobacterota</taxon>
        <taxon>Epsilonproteobacteria</taxon>
        <taxon>Campylobacterales</taxon>
        <taxon>Arcobacteraceae</taxon>
        <taxon>Aliarcobacter</taxon>
    </lineage>
</organism>
<evidence type="ECO:0000259" key="4">
    <source>
        <dbReference type="Pfam" id="PF24883"/>
    </source>
</evidence>
<dbReference type="InterPro" id="IPR019734">
    <property type="entry name" value="TPR_rpt"/>
</dbReference>
<evidence type="ECO:0000259" key="3">
    <source>
        <dbReference type="Pfam" id="PF13271"/>
    </source>
</evidence>
<name>A0A2S9TDA8_9BACT</name>
<feature type="domain" description="DUF4062" evidence="3">
    <location>
        <begin position="8"/>
        <end position="104"/>
    </location>
</feature>
<keyword evidence="2" id="KW-0802">TPR repeat</keyword>
<dbReference type="InterPro" id="IPR011990">
    <property type="entry name" value="TPR-like_helical_dom_sf"/>
</dbReference>
<proteinExistence type="predicted"/>
<dbReference type="PROSITE" id="PS50005">
    <property type="entry name" value="TPR"/>
    <property type="match status" value="1"/>
</dbReference>
<dbReference type="EMBL" id="NXGI01000016">
    <property type="protein sequence ID" value="PRM96818.1"/>
    <property type="molecule type" value="Genomic_DNA"/>
</dbReference>
<keyword evidence="1" id="KW-0677">Repeat</keyword>
<dbReference type="Pfam" id="PF24883">
    <property type="entry name" value="NPHP3_N"/>
    <property type="match status" value="1"/>
</dbReference>
<evidence type="ECO:0000256" key="1">
    <source>
        <dbReference type="ARBA" id="ARBA00022737"/>
    </source>
</evidence>
<dbReference type="InterPro" id="IPR025139">
    <property type="entry name" value="DUF4062"/>
</dbReference>
<feature type="repeat" description="TPR" evidence="2">
    <location>
        <begin position="955"/>
        <end position="988"/>
    </location>
</feature>
<dbReference type="InterPro" id="IPR052752">
    <property type="entry name" value="NACHT-WD_repeat"/>
</dbReference>
<dbReference type="Pfam" id="PF13424">
    <property type="entry name" value="TPR_12"/>
    <property type="match status" value="3"/>
</dbReference>
<dbReference type="PANTHER" id="PTHR19871:SF14">
    <property type="entry name" value="DUF4062 DOMAIN-CONTAINING PROTEIN"/>
    <property type="match status" value="1"/>
</dbReference>
<feature type="domain" description="Nephrocystin 3-like N-terminal" evidence="4">
    <location>
        <begin position="324"/>
        <end position="454"/>
    </location>
</feature>
<dbReference type="SUPFAM" id="SSF48452">
    <property type="entry name" value="TPR-like"/>
    <property type="match status" value="3"/>
</dbReference>
<evidence type="ECO:0000313" key="6">
    <source>
        <dbReference type="Proteomes" id="UP000239151"/>
    </source>
</evidence>
<reference evidence="5 6" key="1">
    <citation type="submission" date="2017-09" db="EMBL/GenBank/DDBJ databases">
        <title>Reassesment of A. cryaerophilus.</title>
        <authorList>
            <person name="Perez-Cataluna A."/>
            <person name="Collado L."/>
            <person name="Salgado O."/>
            <person name="Lefinanco V."/>
            <person name="Figueras M.J."/>
        </authorList>
    </citation>
    <scope>NUCLEOTIDE SEQUENCE [LARGE SCALE GENOMIC DNA]</scope>
    <source>
        <strain evidence="5 6">LMG 9065</strain>
    </source>
</reference>
<dbReference type="PANTHER" id="PTHR19871">
    <property type="entry name" value="BETA TRANSDUCIN-RELATED PROTEIN"/>
    <property type="match status" value="1"/>
</dbReference>
<dbReference type="Pfam" id="PF13374">
    <property type="entry name" value="TPR_10"/>
    <property type="match status" value="3"/>
</dbReference>
<dbReference type="InterPro" id="IPR056884">
    <property type="entry name" value="NPHP3-like_N"/>
</dbReference>
<dbReference type="SUPFAM" id="SSF52540">
    <property type="entry name" value="P-loop containing nucleoside triphosphate hydrolases"/>
    <property type="match status" value="1"/>
</dbReference>
<dbReference type="SMART" id="SM00028">
    <property type="entry name" value="TPR"/>
    <property type="match status" value="10"/>
</dbReference>
<gene>
    <name evidence="5" type="ORF">CJ670_07370</name>
</gene>